<organism evidence="5">
    <name type="scientific">Pycnococcus provasolii</name>
    <dbReference type="NCBI Taxonomy" id="41880"/>
    <lineage>
        <taxon>Eukaryota</taxon>
        <taxon>Viridiplantae</taxon>
        <taxon>Chlorophyta</taxon>
        <taxon>Pseudoscourfieldiophyceae</taxon>
        <taxon>Pseudoscourfieldiales</taxon>
        <taxon>Pycnococcaceae</taxon>
        <taxon>Pycnococcus</taxon>
    </lineage>
</organism>
<evidence type="ECO:0000259" key="4">
    <source>
        <dbReference type="SMART" id="SM00672"/>
    </source>
</evidence>
<evidence type="ECO:0000256" key="3">
    <source>
        <dbReference type="SAM" id="Phobius"/>
    </source>
</evidence>
<keyword evidence="3" id="KW-0472">Membrane</keyword>
<evidence type="ECO:0000256" key="2">
    <source>
        <dbReference type="ARBA" id="ARBA00022679"/>
    </source>
</evidence>
<gene>
    <name evidence="5" type="ORF">PPRO1471_LOCUS4801</name>
</gene>
<feature type="transmembrane region" description="Helical" evidence="3">
    <location>
        <begin position="6"/>
        <end position="32"/>
    </location>
</feature>
<dbReference type="PANTHER" id="PTHR12203">
    <property type="entry name" value="KDEL LYS-ASP-GLU-LEU CONTAINING - RELATED"/>
    <property type="match status" value="1"/>
</dbReference>
<evidence type="ECO:0000256" key="1">
    <source>
        <dbReference type="ARBA" id="ARBA00010118"/>
    </source>
</evidence>
<name>A0A7S2AX06_9CHLO</name>
<dbReference type="SMART" id="SM00672">
    <property type="entry name" value="CAP10"/>
    <property type="match status" value="1"/>
</dbReference>
<feature type="domain" description="Glycosyl transferase CAP10" evidence="4">
    <location>
        <begin position="166"/>
        <end position="395"/>
    </location>
</feature>
<keyword evidence="3" id="KW-0812">Transmembrane</keyword>
<keyword evidence="2" id="KW-0808">Transferase</keyword>
<comment type="similarity">
    <text evidence="1">Belongs to the glycosyltransferase 90 family.</text>
</comment>
<dbReference type="InterPro" id="IPR006598">
    <property type="entry name" value="CAP10"/>
</dbReference>
<dbReference type="EMBL" id="HBGR01007252">
    <property type="protein sequence ID" value="CAD9379692.1"/>
    <property type="molecule type" value="Transcribed_RNA"/>
</dbReference>
<proteinExistence type="inferred from homology"/>
<reference evidence="5" key="1">
    <citation type="submission" date="2021-01" db="EMBL/GenBank/DDBJ databases">
        <authorList>
            <person name="Corre E."/>
            <person name="Pelletier E."/>
            <person name="Niang G."/>
            <person name="Scheremetjew M."/>
            <person name="Finn R."/>
            <person name="Kale V."/>
            <person name="Holt S."/>
            <person name="Cochrane G."/>
            <person name="Meng A."/>
            <person name="Brown T."/>
            <person name="Cohen L."/>
        </authorList>
    </citation>
    <scope>NUCLEOTIDE SEQUENCE</scope>
    <source>
        <strain evidence="5">RCC733</strain>
    </source>
</reference>
<protein>
    <recommendedName>
        <fullName evidence="4">Glycosyl transferase CAP10 domain-containing protein</fullName>
    </recommendedName>
</protein>
<accession>A0A7S2AX06</accession>
<dbReference type="Pfam" id="PF05686">
    <property type="entry name" value="Glyco_transf_90"/>
    <property type="match status" value="1"/>
</dbReference>
<keyword evidence="3" id="KW-1133">Transmembrane helix</keyword>
<evidence type="ECO:0000313" key="5">
    <source>
        <dbReference type="EMBL" id="CAD9379692.1"/>
    </source>
</evidence>
<dbReference type="PANTHER" id="PTHR12203:SF35">
    <property type="entry name" value="PROTEIN O-GLUCOSYLTRANSFERASE 1"/>
    <property type="match status" value="1"/>
</dbReference>
<sequence>MGTRFVRWLVVSLIMLHLVMSTFLVICLPMWFGGGHSASLIKSSSQQHSSNYHHDEDAQTDAHTNVQLELGGTTMTRFRRTTKDGTETADALALDSHDKKKRFDQIIENRDIGRLEFAWNSNQWTMVHLGGMNKNNEQTHEKWTYAYKDVIRTLDPPERDVRSKARVIMTDVVNWLWNSNTDGLEPATPTFVMEMPNGRTDSACLRLVPNPYEVSGLSDGHAKGPKAIKTRKQMPVFLQRRPQVFYRGTLRPVELSRSSGTRKAIFDMGADPANLGWLNATRDRQGYDTFGKYRYLLDIGGVDGTTWSALRWKMALGSLVFKVDSDKYNWFHKLLRPHVHYIPVKSDLSDLHAQYEWANDHPTDAERIAKAGQEVAISINRDDFRRTTRELMASAIHDCEMFRPPQPS</sequence>
<dbReference type="InterPro" id="IPR051091">
    <property type="entry name" value="O-Glucosyltr/Glycosyltrsf_90"/>
</dbReference>
<dbReference type="AlphaFoldDB" id="A0A7S2AX06"/>
<dbReference type="GO" id="GO:0016740">
    <property type="term" value="F:transferase activity"/>
    <property type="evidence" value="ECO:0007669"/>
    <property type="project" value="UniProtKB-KW"/>
</dbReference>